<evidence type="ECO:0000313" key="2">
    <source>
        <dbReference type="EMBL" id="GAL87376.1"/>
    </source>
</evidence>
<reference evidence="2 3" key="1">
    <citation type="submission" date="2014-09" db="EMBL/GenBank/DDBJ databases">
        <title>Sporocytophaga myxococcoides PG-01 genome sequencing.</title>
        <authorList>
            <person name="Liu L."/>
            <person name="Gao P.J."/>
            <person name="Chen G.J."/>
            <person name="Wang L.S."/>
        </authorList>
    </citation>
    <scope>NUCLEOTIDE SEQUENCE [LARGE SCALE GENOMIC DNA]</scope>
    <source>
        <strain evidence="2 3">PG-01</strain>
    </source>
</reference>
<evidence type="ECO:0000313" key="3">
    <source>
        <dbReference type="Proteomes" id="UP000030185"/>
    </source>
</evidence>
<feature type="chain" id="PRO_5001937218" description="Outer membrane protein beta-barrel domain-containing protein" evidence="1">
    <location>
        <begin position="23"/>
        <end position="225"/>
    </location>
</feature>
<dbReference type="STRING" id="153721.MYP_4606"/>
<gene>
    <name evidence="2" type="ORF">MYP_4606</name>
</gene>
<evidence type="ECO:0000256" key="1">
    <source>
        <dbReference type="SAM" id="SignalP"/>
    </source>
</evidence>
<accession>A0A098LK63</accession>
<keyword evidence="3" id="KW-1185">Reference proteome</keyword>
<dbReference type="EMBL" id="BBLT01000012">
    <property type="protein sequence ID" value="GAL87376.1"/>
    <property type="molecule type" value="Genomic_DNA"/>
</dbReference>
<keyword evidence="1" id="KW-0732">Signal</keyword>
<proteinExistence type="predicted"/>
<comment type="caution">
    <text evidence="2">The sequence shown here is derived from an EMBL/GenBank/DDBJ whole genome shotgun (WGS) entry which is preliminary data.</text>
</comment>
<sequence>MKYIFTLFYLPLFLFMSKPVFAQSSISLGAKAGLGISIPSLAAKQSTNSINYDLKGNAFYSAGFLGQYTLGDRLGIETGTVISYQQYSRMDLRNSLGSLFSIDSSIGIIDRQVPIQIFYNFNHPTNPYKYFKVTSGLSIDWLEVAFLNQSYKNLFISKYLAEIRIGSEGKRFGKIEYGLQYQHSLGGFHQFTAAGNKTGDAMSIKYSLISFNFYYFFFNRDLSDN</sequence>
<dbReference type="Proteomes" id="UP000030185">
    <property type="component" value="Unassembled WGS sequence"/>
</dbReference>
<protein>
    <recommendedName>
        <fullName evidence="4">Outer membrane protein beta-barrel domain-containing protein</fullName>
    </recommendedName>
</protein>
<feature type="signal peptide" evidence="1">
    <location>
        <begin position="1"/>
        <end position="22"/>
    </location>
</feature>
<organism evidence="2 3">
    <name type="scientific">Sporocytophaga myxococcoides</name>
    <dbReference type="NCBI Taxonomy" id="153721"/>
    <lineage>
        <taxon>Bacteria</taxon>
        <taxon>Pseudomonadati</taxon>
        <taxon>Bacteroidota</taxon>
        <taxon>Cytophagia</taxon>
        <taxon>Cytophagales</taxon>
        <taxon>Cytophagaceae</taxon>
        <taxon>Sporocytophaga</taxon>
    </lineage>
</organism>
<dbReference type="AlphaFoldDB" id="A0A098LK63"/>
<dbReference type="eggNOG" id="ENOG50341A4">
    <property type="taxonomic scope" value="Bacteria"/>
</dbReference>
<evidence type="ECO:0008006" key="4">
    <source>
        <dbReference type="Google" id="ProtNLM"/>
    </source>
</evidence>
<name>A0A098LK63_9BACT</name>